<evidence type="ECO:0000256" key="4">
    <source>
        <dbReference type="ARBA" id="ARBA00022801"/>
    </source>
</evidence>
<evidence type="ECO:0000256" key="1">
    <source>
        <dbReference type="ARBA" id="ARBA00004502"/>
    </source>
</evidence>
<sequence>MASPQPLEDVVEYRYRSEGPHRKRLLIFFLPGNPGVVEYYRDFLSDLHKNLTNNNSATEPSARKDSLQDRVSSITTYGHSHAGFELRTGWPGPHDLTPPSCMSRGPPFDLHQQIEGVKVRLTDAVRHYNDGVDGDAEQLKVVLVGHSVGSYMLMEVVDWWQKEVFGKKAGAGMGKWEVVGGVCLFPTVVDLEKSPRGKVMRWVLAIPGLQWAAWLLAAFLVAYISPIHYWNWPAALTPGDKPSRTSVETTEAFIKSPTGVRQTIYLAADEMHQIRHDKWHPSHVWGAQDPTVDVTKTSVKASAATPRTKLFFYWGRDDYWVDNTSRNRLIEKRARRVDNETHAGRPTMVIDQHSMDHCFSLEREHGRIVAGQVAEWVREVVG</sequence>
<organism evidence="5 6">
    <name type="scientific">Zasmidium cellare</name>
    <name type="common">Wine cellar mold</name>
    <name type="synonym">Racodium cellare</name>
    <dbReference type="NCBI Taxonomy" id="395010"/>
    <lineage>
        <taxon>Eukaryota</taxon>
        <taxon>Fungi</taxon>
        <taxon>Dikarya</taxon>
        <taxon>Ascomycota</taxon>
        <taxon>Pezizomycotina</taxon>
        <taxon>Dothideomycetes</taxon>
        <taxon>Dothideomycetidae</taxon>
        <taxon>Mycosphaerellales</taxon>
        <taxon>Mycosphaerellaceae</taxon>
        <taxon>Zasmidium</taxon>
    </lineage>
</organism>
<evidence type="ECO:0000313" key="6">
    <source>
        <dbReference type="Proteomes" id="UP001305779"/>
    </source>
</evidence>
<name>A0ABR0EIK0_ZASCE</name>
<evidence type="ECO:0000256" key="3">
    <source>
        <dbReference type="ARBA" id="ARBA00022677"/>
    </source>
</evidence>
<dbReference type="PANTHER" id="PTHR13390:SF0">
    <property type="entry name" value="LIPID DROPLET-ASSOCIATED HYDROLASE"/>
    <property type="match status" value="1"/>
</dbReference>
<comment type="caution">
    <text evidence="5">The sequence shown here is derived from an EMBL/GenBank/DDBJ whole genome shotgun (WGS) entry which is preliminary data.</text>
</comment>
<dbReference type="Proteomes" id="UP001305779">
    <property type="component" value="Unassembled WGS sequence"/>
</dbReference>
<dbReference type="PANTHER" id="PTHR13390">
    <property type="entry name" value="LIPASE"/>
    <property type="match status" value="1"/>
</dbReference>
<comment type="similarity">
    <text evidence="2">Belongs to the AB hydrolase superfamily. LDAH family.</text>
</comment>
<evidence type="ECO:0000313" key="5">
    <source>
        <dbReference type="EMBL" id="KAK4501209.1"/>
    </source>
</evidence>
<dbReference type="InterPro" id="IPR019363">
    <property type="entry name" value="LDAH"/>
</dbReference>
<comment type="subcellular location">
    <subcellularLocation>
        <location evidence="1">Lipid droplet</location>
    </subcellularLocation>
</comment>
<accession>A0ABR0EIK0</accession>
<dbReference type="Gene3D" id="3.40.50.1820">
    <property type="entry name" value="alpha/beta hydrolase"/>
    <property type="match status" value="1"/>
</dbReference>
<reference evidence="5 6" key="1">
    <citation type="journal article" date="2023" name="G3 (Bethesda)">
        <title>A chromosome-level genome assembly of Zasmidium syzygii isolated from banana leaves.</title>
        <authorList>
            <person name="van Westerhoven A.C."/>
            <person name="Mehrabi R."/>
            <person name="Talebi R."/>
            <person name="Steentjes M.B.F."/>
            <person name="Corcolon B."/>
            <person name="Chong P.A."/>
            <person name="Kema G.H.J."/>
            <person name="Seidl M.F."/>
        </authorList>
    </citation>
    <scope>NUCLEOTIDE SEQUENCE [LARGE SCALE GENOMIC DNA]</scope>
    <source>
        <strain evidence="5 6">P124</strain>
    </source>
</reference>
<evidence type="ECO:0008006" key="7">
    <source>
        <dbReference type="Google" id="ProtNLM"/>
    </source>
</evidence>
<protein>
    <recommendedName>
        <fullName evidence="7">Lipid droplet-associated hydrolase</fullName>
    </recommendedName>
</protein>
<evidence type="ECO:0000256" key="2">
    <source>
        <dbReference type="ARBA" id="ARBA00008300"/>
    </source>
</evidence>
<keyword evidence="6" id="KW-1185">Reference proteome</keyword>
<dbReference type="EMBL" id="JAXOVC010000005">
    <property type="protein sequence ID" value="KAK4501209.1"/>
    <property type="molecule type" value="Genomic_DNA"/>
</dbReference>
<dbReference type="SUPFAM" id="SSF53474">
    <property type="entry name" value="alpha/beta-Hydrolases"/>
    <property type="match status" value="1"/>
</dbReference>
<dbReference type="InterPro" id="IPR029058">
    <property type="entry name" value="AB_hydrolase_fold"/>
</dbReference>
<dbReference type="Pfam" id="PF10230">
    <property type="entry name" value="LIDHydrolase"/>
    <property type="match status" value="1"/>
</dbReference>
<proteinExistence type="inferred from homology"/>
<keyword evidence="4" id="KW-0378">Hydrolase</keyword>
<gene>
    <name evidence="5" type="ORF">PRZ48_007016</name>
</gene>
<keyword evidence="3" id="KW-0551">Lipid droplet</keyword>